<comment type="similarity">
    <text evidence="1">Belongs to the CdaR family.</text>
</comment>
<proteinExistence type="inferred from homology"/>
<dbReference type="PANTHER" id="PTHR33744:SF1">
    <property type="entry name" value="DNA-BINDING TRANSCRIPTIONAL ACTIVATOR ADER"/>
    <property type="match status" value="1"/>
</dbReference>
<reference evidence="5 6" key="1">
    <citation type="submission" date="2018-03" db="EMBL/GenBank/DDBJ databases">
        <title>Brevisbacillus phylogenomics.</title>
        <authorList>
            <person name="Dunlap C."/>
        </authorList>
    </citation>
    <scope>NUCLEOTIDE SEQUENCE [LARGE SCALE GENOMIC DNA]</scope>
    <source>
        <strain evidence="5 6">NRRL NRS-1210</strain>
    </source>
</reference>
<sequence length="547" mass="62332">MVSVMITVRELIQVGGFDESSVLAGASSLENELLGVTSFDSPDGHRWLRAGEFVLTTGFPFLSQQKTCTKRLITLIDELVAIGTPGLAIKLGRYIEDLPEAVLTHATQKAFPILSFPMDKAWSDVIVPVVQYINDKQRIELDRTHAIYERFHHYLTGGAPISTLTDLLSDILDAPVSIHVPQHKWKWDSSLAPLPLDDSLGKLYGQRAPIRLTQEPLRRQKEGVHVRWLLHDQTVQGAIMIGQRERDLYAWEKVAIEQSAALLSLEIQRQRAIQETFQRFRNDFLQQLVSGQIVSDEMLMRKADEVGWEFSDHYIAMILSSSPHDKTSIELWQENHHLLNALHSFLSSNEAILYGLDQENRILLLVPFYIHAPVESLPQWLQEQCLKTITKQMDKHVFVGIGRYHPEREGIVRSYREALISFRSALHAANHVDVSSLSLKSYQDLGLERIMYADDPATEAQAFADECLGKIQSYDREKNGQLLQTLQVFLQADGNYAEAARRLYVHKNTIKYRIQLIREWTGLNAENGHDQMLLRIAITAHVIGHRL</sequence>
<organism evidence="5 6">
    <name type="scientific">Brevibacillus fortis</name>
    <dbReference type="NCBI Taxonomy" id="2126352"/>
    <lineage>
        <taxon>Bacteria</taxon>
        <taxon>Bacillati</taxon>
        <taxon>Bacillota</taxon>
        <taxon>Bacilli</taxon>
        <taxon>Bacillales</taxon>
        <taxon>Paenibacillaceae</taxon>
        <taxon>Brevibacillus</taxon>
    </lineage>
</organism>
<dbReference type="InterPro" id="IPR042070">
    <property type="entry name" value="PucR_C-HTH_sf"/>
</dbReference>
<accession>A0A2P7VKG3</accession>
<dbReference type="PANTHER" id="PTHR33744">
    <property type="entry name" value="CARBOHYDRATE DIACID REGULATOR"/>
    <property type="match status" value="1"/>
</dbReference>
<dbReference type="Pfam" id="PF17853">
    <property type="entry name" value="GGDEF_2"/>
    <property type="match status" value="1"/>
</dbReference>
<dbReference type="OrthoDB" id="142218at2"/>
<comment type="caution">
    <text evidence="5">The sequence shown here is derived from an EMBL/GenBank/DDBJ whole genome shotgun (WGS) entry which is preliminary data.</text>
</comment>
<dbReference type="Gene3D" id="1.10.10.2840">
    <property type="entry name" value="PucR C-terminal helix-turn-helix domain"/>
    <property type="match status" value="1"/>
</dbReference>
<dbReference type="Proteomes" id="UP000240419">
    <property type="component" value="Unassembled WGS sequence"/>
</dbReference>
<feature type="domain" description="CdaR GGDEF-like" evidence="4">
    <location>
        <begin position="291"/>
        <end position="419"/>
    </location>
</feature>
<dbReference type="InterPro" id="IPR025736">
    <property type="entry name" value="PucR_C-HTH_dom"/>
</dbReference>
<evidence type="ECO:0000313" key="6">
    <source>
        <dbReference type="Proteomes" id="UP000240419"/>
    </source>
</evidence>
<feature type="domain" description="PucR C-terminal helix-turn-helix" evidence="3">
    <location>
        <begin position="482"/>
        <end position="539"/>
    </location>
</feature>
<gene>
    <name evidence="5" type="ORF">C7R93_03245</name>
</gene>
<evidence type="ECO:0000313" key="5">
    <source>
        <dbReference type="EMBL" id="PSJ99696.1"/>
    </source>
</evidence>
<dbReference type="AlphaFoldDB" id="A0A2P7VKG3"/>
<evidence type="ECO:0000256" key="1">
    <source>
        <dbReference type="ARBA" id="ARBA00006754"/>
    </source>
</evidence>
<dbReference type="RefSeq" id="WP_106837442.1">
    <property type="nucleotide sequence ID" value="NZ_JBCNIW010000016.1"/>
</dbReference>
<feature type="domain" description="Purine catabolism PurC-like" evidence="2">
    <location>
        <begin position="11"/>
        <end position="133"/>
    </location>
</feature>
<dbReference type="InterPro" id="IPR012914">
    <property type="entry name" value="PucR_dom"/>
</dbReference>
<evidence type="ECO:0000259" key="3">
    <source>
        <dbReference type="Pfam" id="PF13556"/>
    </source>
</evidence>
<protein>
    <submittedName>
        <fullName evidence="5">Sugar diacid utilization regulator</fullName>
    </submittedName>
</protein>
<dbReference type="InterPro" id="IPR051448">
    <property type="entry name" value="CdaR-like_regulators"/>
</dbReference>
<dbReference type="Pfam" id="PF13556">
    <property type="entry name" value="HTH_30"/>
    <property type="match status" value="1"/>
</dbReference>
<evidence type="ECO:0000259" key="2">
    <source>
        <dbReference type="Pfam" id="PF07905"/>
    </source>
</evidence>
<dbReference type="EMBL" id="PXZM01000003">
    <property type="protein sequence ID" value="PSJ99696.1"/>
    <property type="molecule type" value="Genomic_DNA"/>
</dbReference>
<dbReference type="InterPro" id="IPR041522">
    <property type="entry name" value="CdaR_GGDEF"/>
</dbReference>
<keyword evidence="6" id="KW-1185">Reference proteome</keyword>
<name>A0A2P7VKG3_9BACL</name>
<evidence type="ECO:0000259" key="4">
    <source>
        <dbReference type="Pfam" id="PF17853"/>
    </source>
</evidence>
<dbReference type="Pfam" id="PF07905">
    <property type="entry name" value="PucR"/>
    <property type="match status" value="1"/>
</dbReference>